<name>X1UI22_9ZZZZ</name>
<proteinExistence type="predicted"/>
<accession>X1UI22</accession>
<protein>
    <submittedName>
        <fullName evidence="1">Uncharacterized protein</fullName>
    </submittedName>
</protein>
<comment type="caution">
    <text evidence="1">The sequence shown here is derived from an EMBL/GenBank/DDBJ whole genome shotgun (WGS) entry which is preliminary data.</text>
</comment>
<feature type="non-terminal residue" evidence="1">
    <location>
        <position position="125"/>
    </location>
</feature>
<gene>
    <name evidence="1" type="ORF">S12H4_60974</name>
</gene>
<organism evidence="1">
    <name type="scientific">marine sediment metagenome</name>
    <dbReference type="NCBI Taxonomy" id="412755"/>
    <lineage>
        <taxon>unclassified sequences</taxon>
        <taxon>metagenomes</taxon>
        <taxon>ecological metagenomes</taxon>
    </lineage>
</organism>
<dbReference type="EMBL" id="BARW01040308">
    <property type="protein sequence ID" value="GAJ17194.1"/>
    <property type="molecule type" value="Genomic_DNA"/>
</dbReference>
<reference evidence="1" key="1">
    <citation type="journal article" date="2014" name="Front. Microbiol.">
        <title>High frequency of phylogenetically diverse reductive dehalogenase-homologous genes in deep subseafloor sedimentary metagenomes.</title>
        <authorList>
            <person name="Kawai M."/>
            <person name="Futagami T."/>
            <person name="Toyoda A."/>
            <person name="Takaki Y."/>
            <person name="Nishi S."/>
            <person name="Hori S."/>
            <person name="Arai W."/>
            <person name="Tsubouchi T."/>
            <person name="Morono Y."/>
            <person name="Uchiyama I."/>
            <person name="Ito T."/>
            <person name="Fujiyama A."/>
            <person name="Inagaki F."/>
            <person name="Takami H."/>
        </authorList>
    </citation>
    <scope>NUCLEOTIDE SEQUENCE</scope>
    <source>
        <strain evidence="1">Expedition CK06-06</strain>
    </source>
</reference>
<feature type="non-terminal residue" evidence="1">
    <location>
        <position position="1"/>
    </location>
</feature>
<evidence type="ECO:0000313" key="1">
    <source>
        <dbReference type="EMBL" id="GAJ17194.1"/>
    </source>
</evidence>
<sequence length="125" mass="14239">FREEIYRGLKSAITGRKEETANPLGVQDEKEEFNFKWKLWEDPAGFSFEYPDEIEIDIHAEDESNYSFLTLTAKERKGKLDIICNDSQYADIDEWLKEDSLVKQGSGLETKVASVSGQRVALGNA</sequence>
<dbReference type="AlphaFoldDB" id="X1UI22"/>